<accession>A0A6L2P426</accession>
<dbReference type="AlphaFoldDB" id="A0A6L2P426"/>
<protein>
    <submittedName>
        <fullName evidence="1">Uncharacterized protein</fullName>
    </submittedName>
</protein>
<proteinExistence type="predicted"/>
<sequence length="135" mass="14947">MRSTSWAVGIICRNETHSNSKLLAAILLSSTCQRYFLNLGGAQKITVNPGSWRTKQARKRDCPELRVGFVVGPSVVVWCDGVGVGPWVKEWGWERGDGVAITKRRHQDFQSDGVMELATASGRSRLKAALEDSTW</sequence>
<organism evidence="1">
    <name type="scientific">Tanacetum cinerariifolium</name>
    <name type="common">Dalmatian daisy</name>
    <name type="synonym">Chrysanthemum cinerariifolium</name>
    <dbReference type="NCBI Taxonomy" id="118510"/>
    <lineage>
        <taxon>Eukaryota</taxon>
        <taxon>Viridiplantae</taxon>
        <taxon>Streptophyta</taxon>
        <taxon>Embryophyta</taxon>
        <taxon>Tracheophyta</taxon>
        <taxon>Spermatophyta</taxon>
        <taxon>Magnoliopsida</taxon>
        <taxon>eudicotyledons</taxon>
        <taxon>Gunneridae</taxon>
        <taxon>Pentapetalae</taxon>
        <taxon>asterids</taxon>
        <taxon>campanulids</taxon>
        <taxon>Asterales</taxon>
        <taxon>Asteraceae</taxon>
        <taxon>Asteroideae</taxon>
        <taxon>Anthemideae</taxon>
        <taxon>Anthemidinae</taxon>
        <taxon>Tanacetum</taxon>
    </lineage>
</organism>
<gene>
    <name evidence="1" type="ORF">Tci_064010</name>
</gene>
<reference evidence="1" key="1">
    <citation type="journal article" date="2019" name="Sci. Rep.">
        <title>Draft genome of Tanacetum cinerariifolium, the natural source of mosquito coil.</title>
        <authorList>
            <person name="Yamashiro T."/>
            <person name="Shiraishi A."/>
            <person name="Satake H."/>
            <person name="Nakayama K."/>
        </authorList>
    </citation>
    <scope>NUCLEOTIDE SEQUENCE</scope>
</reference>
<dbReference type="EMBL" id="BKCJ010010537">
    <property type="protein sequence ID" value="GEU92032.1"/>
    <property type="molecule type" value="Genomic_DNA"/>
</dbReference>
<comment type="caution">
    <text evidence="1">The sequence shown here is derived from an EMBL/GenBank/DDBJ whole genome shotgun (WGS) entry which is preliminary data.</text>
</comment>
<name>A0A6L2P426_TANCI</name>
<evidence type="ECO:0000313" key="1">
    <source>
        <dbReference type="EMBL" id="GEU92032.1"/>
    </source>
</evidence>